<organism evidence="4 5">
    <name type="scientific">Undibacterium pigrum</name>
    <dbReference type="NCBI Taxonomy" id="401470"/>
    <lineage>
        <taxon>Bacteria</taxon>
        <taxon>Pseudomonadati</taxon>
        <taxon>Pseudomonadota</taxon>
        <taxon>Betaproteobacteria</taxon>
        <taxon>Burkholderiales</taxon>
        <taxon>Oxalobacteraceae</taxon>
        <taxon>Undibacterium</taxon>
    </lineage>
</organism>
<dbReference type="SUPFAM" id="SSF56601">
    <property type="entry name" value="beta-lactamase/transpeptidase-like"/>
    <property type="match status" value="1"/>
</dbReference>
<dbReference type="Pfam" id="PF00144">
    <property type="entry name" value="Beta-lactamase"/>
    <property type="match status" value="1"/>
</dbReference>
<dbReference type="InterPro" id="IPR051478">
    <property type="entry name" value="Beta-lactamase-like_AB/R"/>
</dbReference>
<comment type="similarity">
    <text evidence="1">Belongs to the beta-lactamase family.</text>
</comment>
<dbReference type="AlphaFoldDB" id="A0A318J103"/>
<sequence>MSLVLAQRSKSTDPYGRGSGFVNPESESKLKMKTALRLLPMKLLMATLALGAFQAHAATSMSDAEILSVLKQRIDTEKKGVGIVVGVVDEKGSRVISYGYANLADRRLVDADTLFELGSITSVFTGVTLMEMAEKSEIRLKDPLAKYLPDTVTVPSSDDRKITLADLSAHRSGLPALPANLKQNGSDNPYTGFTTSKAYEFLSGYQLKYDVGSRYEYSSFGSGLLAQVLSQRAGTDYETLVKNRIAAPLGMTATGVTLNADLQKRMATGYSGKTQFSAVSGWSFSSFEGAGGLRSSANDMLKFVAANMGQTNVPLKDTMRKLQEPFEPGNRLLLVWGGYNNKFGSSILAQEGKTGGYSSYMAFDKKAGKGVVILSNADISVSDIGNKIINSEFPLAQ</sequence>
<protein>
    <submittedName>
        <fullName evidence="4">CubicO group peptidase (Beta-lactamase class C family)</fullName>
    </submittedName>
</protein>
<evidence type="ECO:0000313" key="5">
    <source>
        <dbReference type="Proteomes" id="UP000247792"/>
    </source>
</evidence>
<dbReference type="EMBL" id="QJKB01000009">
    <property type="protein sequence ID" value="PXX39937.1"/>
    <property type="molecule type" value="Genomic_DNA"/>
</dbReference>
<dbReference type="OrthoDB" id="9801061at2"/>
<dbReference type="Gene3D" id="3.40.710.10">
    <property type="entry name" value="DD-peptidase/beta-lactamase superfamily"/>
    <property type="match status" value="1"/>
</dbReference>
<accession>A0A318J103</accession>
<dbReference type="PANTHER" id="PTHR22935">
    <property type="entry name" value="PENICILLIN-BINDING PROTEIN"/>
    <property type="match status" value="1"/>
</dbReference>
<dbReference type="InterPro" id="IPR001466">
    <property type="entry name" value="Beta-lactam-related"/>
</dbReference>
<proteinExistence type="inferred from homology"/>
<dbReference type="Proteomes" id="UP000247792">
    <property type="component" value="Unassembled WGS sequence"/>
</dbReference>
<keyword evidence="5" id="KW-1185">Reference proteome</keyword>
<feature type="region of interest" description="Disordered" evidence="2">
    <location>
        <begin position="1"/>
        <end position="22"/>
    </location>
</feature>
<dbReference type="InterPro" id="IPR012338">
    <property type="entry name" value="Beta-lactam/transpept-like"/>
</dbReference>
<evidence type="ECO:0000313" key="4">
    <source>
        <dbReference type="EMBL" id="PXX39937.1"/>
    </source>
</evidence>
<dbReference type="PANTHER" id="PTHR22935:SF95">
    <property type="entry name" value="BETA-LACTAMASE-LIKE 1-RELATED"/>
    <property type="match status" value="1"/>
</dbReference>
<reference evidence="4 5" key="1">
    <citation type="submission" date="2018-05" db="EMBL/GenBank/DDBJ databases">
        <title>Genomic Encyclopedia of Type Strains, Phase IV (KMG-IV): sequencing the most valuable type-strain genomes for metagenomic binning, comparative biology and taxonomic classification.</title>
        <authorList>
            <person name="Goeker M."/>
        </authorList>
    </citation>
    <scope>NUCLEOTIDE SEQUENCE [LARGE SCALE GENOMIC DNA]</scope>
    <source>
        <strain evidence="4 5">DSM 19792</strain>
    </source>
</reference>
<evidence type="ECO:0000259" key="3">
    <source>
        <dbReference type="Pfam" id="PF00144"/>
    </source>
</evidence>
<comment type="caution">
    <text evidence="4">The sequence shown here is derived from an EMBL/GenBank/DDBJ whole genome shotgun (WGS) entry which is preliminary data.</text>
</comment>
<gene>
    <name evidence="4" type="ORF">DFR42_10948</name>
</gene>
<evidence type="ECO:0000256" key="2">
    <source>
        <dbReference type="SAM" id="MobiDB-lite"/>
    </source>
</evidence>
<feature type="domain" description="Beta-lactamase-related" evidence="3">
    <location>
        <begin position="77"/>
        <end position="380"/>
    </location>
</feature>
<name>A0A318J103_9BURK</name>
<evidence type="ECO:0000256" key="1">
    <source>
        <dbReference type="ARBA" id="ARBA00038473"/>
    </source>
</evidence>